<organism evidence="3 4">
    <name type="scientific">Thermospira aquatica</name>
    <dbReference type="NCBI Taxonomy" id="2828656"/>
    <lineage>
        <taxon>Bacteria</taxon>
        <taxon>Pseudomonadati</taxon>
        <taxon>Spirochaetota</taxon>
        <taxon>Spirochaetia</taxon>
        <taxon>Brevinematales</taxon>
        <taxon>Thermospiraceae</taxon>
        <taxon>Thermospira</taxon>
    </lineage>
</organism>
<evidence type="ECO:0000259" key="2">
    <source>
        <dbReference type="Pfam" id="PF16561"/>
    </source>
</evidence>
<dbReference type="SUPFAM" id="SSF81296">
    <property type="entry name" value="E set domains"/>
    <property type="match status" value="2"/>
</dbReference>
<evidence type="ECO:0000256" key="1">
    <source>
        <dbReference type="ARBA" id="ARBA00010926"/>
    </source>
</evidence>
<dbReference type="InterPro" id="IPR032640">
    <property type="entry name" value="AMPK1_CBM"/>
</dbReference>
<feature type="domain" description="AMP-activated protein kinase glycogen-binding" evidence="2">
    <location>
        <begin position="287"/>
        <end position="362"/>
    </location>
</feature>
<dbReference type="AlphaFoldDB" id="A0AAX3BBT2"/>
<proteinExistence type="inferred from homology"/>
<dbReference type="RefSeq" id="WP_271434658.1">
    <property type="nucleotide sequence ID" value="NZ_CP073355.1"/>
</dbReference>
<dbReference type="CDD" id="cd02859">
    <property type="entry name" value="E_set_AMPKbeta_like_N"/>
    <property type="match status" value="1"/>
</dbReference>
<gene>
    <name evidence="3" type="ORF">KDW03_08510</name>
</gene>
<dbReference type="Gene3D" id="2.60.40.10">
    <property type="entry name" value="Immunoglobulins"/>
    <property type="match status" value="2"/>
</dbReference>
<dbReference type="InterPro" id="IPR014756">
    <property type="entry name" value="Ig_E-set"/>
</dbReference>
<reference evidence="3" key="1">
    <citation type="submission" date="2021-04" db="EMBL/GenBank/DDBJ databases">
        <authorList>
            <person name="Postec A."/>
        </authorList>
    </citation>
    <scope>NUCLEOTIDE SEQUENCE</scope>
    <source>
        <strain evidence="3">F1F22</strain>
    </source>
</reference>
<dbReference type="InterPro" id="IPR013783">
    <property type="entry name" value="Ig-like_fold"/>
</dbReference>
<comment type="similarity">
    <text evidence="1">Belongs to the 5'-AMP-activated protein kinase beta subunit family.</text>
</comment>
<evidence type="ECO:0000313" key="3">
    <source>
        <dbReference type="EMBL" id="URA09526.1"/>
    </source>
</evidence>
<keyword evidence="4" id="KW-1185">Reference proteome</keyword>
<sequence>MSWKKWFVLLWGMWVLLWGQRTVLVDSQKKYEALYQNMMLSVESPIVTENAIIFFFKGDAESVSVSGDFNQWGKPLRMEITRGSLFFTEEDIRDYVGFMNALYDEKNQLSRYLMEKFSKKTHTIMRELSIPLTKNKKQKYAFSDLKQSLIQDMNQIIQGPILYNPVIFKGVKLSEETQSMLSRSLKEKERWILNRRLIEEAYADYIVPNNYQFILWEVRWTNRLAPGRYRYRLMVDGVWISDPYNTQKVVDMTGVEFSYFDLDREFLPNVRYPLKVSNHVYRFYYKDDEAKTVSLVGDFNNWDPYSLPMVYKGAGEYEIEVKLRPGIHVYCFVVDGKWVPDPQNRYQYSDLAKNTVNLLWVEE</sequence>
<dbReference type="InterPro" id="IPR050827">
    <property type="entry name" value="CRP1_MDG1_kinase"/>
</dbReference>
<dbReference type="KEGG" id="taqu:KDW03_08510"/>
<dbReference type="EMBL" id="CP073355">
    <property type="protein sequence ID" value="URA09526.1"/>
    <property type="molecule type" value="Genomic_DNA"/>
</dbReference>
<dbReference type="PANTHER" id="PTHR10343">
    <property type="entry name" value="5'-AMP-ACTIVATED PROTEIN KINASE , BETA SUBUNIT"/>
    <property type="match status" value="1"/>
</dbReference>
<dbReference type="Proteomes" id="UP001056539">
    <property type="component" value="Chromosome"/>
</dbReference>
<name>A0AAX3BBT2_9SPIR</name>
<reference evidence="3" key="2">
    <citation type="submission" date="2022-06" db="EMBL/GenBank/DDBJ databases">
        <title>Thermospira aquatica gen. nov., sp. nov.</title>
        <authorList>
            <person name="Ben Ali Gam Z."/>
            <person name="Labat M."/>
        </authorList>
    </citation>
    <scope>NUCLEOTIDE SEQUENCE</scope>
    <source>
        <strain evidence="3">F1F22</strain>
    </source>
</reference>
<accession>A0AAX3BBT2</accession>
<dbReference type="Pfam" id="PF16561">
    <property type="entry name" value="AMPK1_CBM"/>
    <property type="match status" value="1"/>
</dbReference>
<evidence type="ECO:0000313" key="4">
    <source>
        <dbReference type="Proteomes" id="UP001056539"/>
    </source>
</evidence>
<dbReference type="PANTHER" id="PTHR10343:SF84">
    <property type="entry name" value="5'-AMP-ACTIVATED PROTEIN KINASE SUBUNIT BETA-1"/>
    <property type="match status" value="1"/>
</dbReference>
<protein>
    <recommendedName>
        <fullName evidence="2">AMP-activated protein kinase glycogen-binding domain-containing protein</fullName>
    </recommendedName>
</protein>